<dbReference type="RefSeq" id="WP_013427069.1">
    <property type="nucleotide sequence ID" value="NC_014666.1"/>
</dbReference>
<feature type="transmembrane region" description="Helical" evidence="5">
    <location>
        <begin position="476"/>
        <end position="495"/>
    </location>
</feature>
<comment type="subcellular location">
    <subcellularLocation>
        <location evidence="1">Cell membrane</location>
        <topology evidence="1">Multi-pass membrane protein</topology>
    </subcellularLocation>
</comment>
<dbReference type="KEGG" id="fri:FraEuI1c_5967"/>
<feature type="transmembrane region" description="Helical" evidence="5">
    <location>
        <begin position="210"/>
        <end position="228"/>
    </location>
</feature>
<dbReference type="SUPFAM" id="SSF103473">
    <property type="entry name" value="MFS general substrate transporter"/>
    <property type="match status" value="1"/>
</dbReference>
<feature type="transmembrane region" description="Helical" evidence="5">
    <location>
        <begin position="342"/>
        <end position="363"/>
    </location>
</feature>
<dbReference type="CDD" id="cd17321">
    <property type="entry name" value="MFS_MMR_MDR_like"/>
    <property type="match status" value="1"/>
</dbReference>
<reference evidence="7 8" key="1">
    <citation type="submission" date="2010-10" db="EMBL/GenBank/DDBJ databases">
        <title>Complete sequence of Frankia sp. EuI1c.</title>
        <authorList>
            <consortium name="US DOE Joint Genome Institute"/>
            <person name="Lucas S."/>
            <person name="Copeland A."/>
            <person name="Lapidus A."/>
            <person name="Cheng J.-F."/>
            <person name="Bruce D."/>
            <person name="Goodwin L."/>
            <person name="Pitluck S."/>
            <person name="Chertkov O."/>
            <person name="Detter J.C."/>
            <person name="Han C."/>
            <person name="Tapia R."/>
            <person name="Land M."/>
            <person name="Hauser L."/>
            <person name="Jeffries C."/>
            <person name="Kyrpides N."/>
            <person name="Ivanova N."/>
            <person name="Mikhailova N."/>
            <person name="Beauchemin N."/>
            <person name="Sen A."/>
            <person name="Sur S.A."/>
            <person name="Gtari M."/>
            <person name="Wall L."/>
            <person name="Tisa L."/>
            <person name="Woyke T."/>
        </authorList>
    </citation>
    <scope>NUCLEOTIDE SEQUENCE [LARGE SCALE GENOMIC DNA]</scope>
    <source>
        <strain evidence="8">DSM 45817 / CECT 9037 / EuI1c</strain>
    </source>
</reference>
<evidence type="ECO:0000313" key="8">
    <source>
        <dbReference type="Proteomes" id="UP000002484"/>
    </source>
</evidence>
<dbReference type="Pfam" id="PF07690">
    <property type="entry name" value="MFS_1"/>
    <property type="match status" value="1"/>
</dbReference>
<keyword evidence="3 5" id="KW-1133">Transmembrane helix</keyword>
<evidence type="ECO:0000256" key="5">
    <source>
        <dbReference type="SAM" id="Phobius"/>
    </source>
</evidence>
<feature type="transmembrane region" description="Helical" evidence="5">
    <location>
        <begin position="147"/>
        <end position="169"/>
    </location>
</feature>
<dbReference type="InterPro" id="IPR036259">
    <property type="entry name" value="MFS_trans_sf"/>
</dbReference>
<feature type="transmembrane region" description="Helical" evidence="5">
    <location>
        <begin position="65"/>
        <end position="82"/>
    </location>
</feature>
<evidence type="ECO:0000256" key="3">
    <source>
        <dbReference type="ARBA" id="ARBA00022989"/>
    </source>
</evidence>
<feature type="transmembrane region" description="Helical" evidence="5">
    <location>
        <begin position="89"/>
        <end position="108"/>
    </location>
</feature>
<name>E3IZN3_PSEI1</name>
<feature type="transmembrane region" description="Helical" evidence="5">
    <location>
        <begin position="369"/>
        <end position="393"/>
    </location>
</feature>
<sequence>MSTTLAATPATSSREPDDVSRAVLPVVMLALFTVVAAVASLNVALPSIARDTHATQTQLSWVIDGYALPFAALLLLGGAVGDRYGRRRALIAGLTVFAVGSAVAMTVHDPRWLIAMRAVLGLGAALVMPATLSTITATFPREQRARAVGAWAGVAGAGAIVGVLSSGLLLEQWSWRAVFGLNVVLAVVAVAATVRVIPESADPEVGRLDFVGALLTVAGLLLAVYSIIEAPTAGWASARTLAGIAAGVVVLAGFIGWELRHANPLLDPRLFGNRGFALGALSITCQFFAFFGFIFVVLQYLQLVRGDSPLVAAVSLVPMAAAIGLGARGLAPRLVGRLGTRVVCVAGLALVAAGLLVLSRVGVASGYGLLLGGLLPLGVGMGLAMTPATAAITDALPAAKQGVGSAMNDLSRELGGALGIAVLGSLLQSTYRAHLHLTGLPAPLADHARSSLALATMLGPDVAHQAQAAYVDGMHTAFLCGAAVIVVAAVAVAVFQRSAGSPR</sequence>
<keyword evidence="4 5" id="KW-0472">Membrane</keyword>
<feature type="domain" description="Major facilitator superfamily (MFS) profile" evidence="6">
    <location>
        <begin position="23"/>
        <end position="500"/>
    </location>
</feature>
<dbReference type="Gene3D" id="1.20.1250.20">
    <property type="entry name" value="MFS general substrate transporter like domains"/>
    <property type="match status" value="2"/>
</dbReference>
<evidence type="ECO:0000256" key="4">
    <source>
        <dbReference type="ARBA" id="ARBA00023136"/>
    </source>
</evidence>
<keyword evidence="2 5" id="KW-0812">Transmembrane</keyword>
<dbReference type="GO" id="GO:0005886">
    <property type="term" value="C:plasma membrane"/>
    <property type="evidence" value="ECO:0007669"/>
    <property type="project" value="UniProtKB-SubCell"/>
</dbReference>
<gene>
    <name evidence="7" type="ordered locus">FraEuI1c_5967</name>
</gene>
<protein>
    <submittedName>
        <fullName evidence="7">Major facilitator superfamily MFS_1</fullName>
    </submittedName>
</protein>
<dbReference type="STRING" id="298654.FraEuI1c_5967"/>
<dbReference type="InParanoid" id="E3IZN3"/>
<dbReference type="Proteomes" id="UP000002484">
    <property type="component" value="Chromosome"/>
</dbReference>
<dbReference type="GO" id="GO:0022857">
    <property type="term" value="F:transmembrane transporter activity"/>
    <property type="evidence" value="ECO:0007669"/>
    <property type="project" value="InterPro"/>
</dbReference>
<dbReference type="EMBL" id="CP002299">
    <property type="protein sequence ID" value="ADP83951.1"/>
    <property type="molecule type" value="Genomic_DNA"/>
</dbReference>
<dbReference type="OrthoDB" id="9781469at2"/>
<feature type="transmembrane region" description="Helical" evidence="5">
    <location>
        <begin position="22"/>
        <end position="45"/>
    </location>
</feature>
<dbReference type="HOGENOM" id="CLU_000960_28_2_11"/>
<feature type="transmembrane region" description="Helical" evidence="5">
    <location>
        <begin position="234"/>
        <end position="255"/>
    </location>
</feature>
<dbReference type="AlphaFoldDB" id="E3IZN3"/>
<feature type="transmembrane region" description="Helical" evidence="5">
    <location>
        <begin position="114"/>
        <end position="135"/>
    </location>
</feature>
<accession>E3IZN3</accession>
<feature type="transmembrane region" description="Helical" evidence="5">
    <location>
        <begin position="175"/>
        <end position="198"/>
    </location>
</feature>
<dbReference type="InterPro" id="IPR011701">
    <property type="entry name" value="MFS"/>
</dbReference>
<dbReference type="PRINTS" id="PR01036">
    <property type="entry name" value="TCRTETB"/>
</dbReference>
<evidence type="ECO:0000259" key="6">
    <source>
        <dbReference type="PROSITE" id="PS50850"/>
    </source>
</evidence>
<dbReference type="InterPro" id="IPR020846">
    <property type="entry name" value="MFS_dom"/>
</dbReference>
<organism evidence="7 8">
    <name type="scientific">Pseudofrankia inefficax (strain DSM 45817 / CECT 9037 / DDB 130130 / EuI1c)</name>
    <name type="common">Frankia inefficax</name>
    <dbReference type="NCBI Taxonomy" id="298654"/>
    <lineage>
        <taxon>Bacteria</taxon>
        <taxon>Bacillati</taxon>
        <taxon>Actinomycetota</taxon>
        <taxon>Actinomycetes</taxon>
        <taxon>Frankiales</taxon>
        <taxon>Frankiaceae</taxon>
        <taxon>Pseudofrankia</taxon>
    </lineage>
</organism>
<keyword evidence="8" id="KW-1185">Reference proteome</keyword>
<dbReference type="PANTHER" id="PTHR42718">
    <property type="entry name" value="MAJOR FACILITATOR SUPERFAMILY MULTIDRUG TRANSPORTER MFSC"/>
    <property type="match status" value="1"/>
</dbReference>
<dbReference type="PANTHER" id="PTHR42718:SF42">
    <property type="entry name" value="EXPORT PROTEIN"/>
    <property type="match status" value="1"/>
</dbReference>
<feature type="transmembrane region" description="Helical" evidence="5">
    <location>
        <begin position="310"/>
        <end position="330"/>
    </location>
</feature>
<evidence type="ECO:0000256" key="1">
    <source>
        <dbReference type="ARBA" id="ARBA00004651"/>
    </source>
</evidence>
<feature type="transmembrane region" description="Helical" evidence="5">
    <location>
        <begin position="276"/>
        <end position="298"/>
    </location>
</feature>
<evidence type="ECO:0000313" key="7">
    <source>
        <dbReference type="EMBL" id="ADP83951.1"/>
    </source>
</evidence>
<proteinExistence type="predicted"/>
<dbReference type="eggNOG" id="COG0477">
    <property type="taxonomic scope" value="Bacteria"/>
</dbReference>
<dbReference type="PROSITE" id="PS50850">
    <property type="entry name" value="MFS"/>
    <property type="match status" value="1"/>
</dbReference>
<evidence type="ECO:0000256" key="2">
    <source>
        <dbReference type="ARBA" id="ARBA00022692"/>
    </source>
</evidence>